<gene>
    <name evidence="1" type="primary">P0516D04.22</name>
</gene>
<dbReference type="EMBL" id="AP003276">
    <property type="protein sequence ID" value="BAD73421.1"/>
    <property type="molecule type" value="Genomic_DNA"/>
</dbReference>
<evidence type="ECO:0000313" key="1">
    <source>
        <dbReference type="EMBL" id="BAD73421.1"/>
    </source>
</evidence>
<dbReference type="AlphaFoldDB" id="Q5QME2"/>
<organism evidence="1">
    <name type="scientific">Oryza sativa subsp. japonica</name>
    <name type="common">Rice</name>
    <dbReference type="NCBI Taxonomy" id="39947"/>
    <lineage>
        <taxon>Eukaryota</taxon>
        <taxon>Viridiplantae</taxon>
        <taxon>Streptophyta</taxon>
        <taxon>Embryophyta</taxon>
        <taxon>Tracheophyta</taxon>
        <taxon>Spermatophyta</taxon>
        <taxon>Magnoliopsida</taxon>
        <taxon>Liliopsida</taxon>
        <taxon>Poales</taxon>
        <taxon>Poaceae</taxon>
        <taxon>BOP clade</taxon>
        <taxon>Oryzoideae</taxon>
        <taxon>Oryzeae</taxon>
        <taxon>Oryzinae</taxon>
        <taxon>Oryza</taxon>
        <taxon>Oryza sativa</taxon>
    </lineage>
</organism>
<name>Q5QME2_ORYSJ</name>
<accession>Q5QME2</accession>
<sequence length="123" mass="13082">MSSTTTVAAAVIDHLREGLGSHCRQSVTAIVGPIRGGRVGSCRRRCRLWQEPQPPLSLTPSAWERSGATVAVSVLDRIRNGRSRGSAWERSGAAAAVSVLDRIFDGRSWVPPPPPSLTPSAIS</sequence>
<proteinExistence type="predicted"/>
<reference evidence="1" key="1">
    <citation type="journal article" date="2002" name="Nature">
        <title>The genome sequence and structure of rice chromosome 1.</title>
        <authorList>
            <person name="Sasaki T."/>
            <person name="Matsumoto T."/>
            <person name="Yamamoto K."/>
            <person name="Sakata K."/>
            <person name="Baba T."/>
            <person name="Katayose Y."/>
            <person name="Wu J."/>
            <person name="Niimura Y."/>
            <person name="Cheng Z."/>
            <person name="Nagamura Y."/>
            <person name="Antonio B.A."/>
            <person name="Kanamori H."/>
            <person name="Hosokawa S."/>
            <person name="Masukawa M."/>
            <person name="Arikawa K."/>
            <person name="Chiden Y."/>
            <person name="Hayashi M."/>
            <person name="Okamoto M."/>
            <person name="Ando T."/>
            <person name="Aoki H."/>
            <person name="Arita K."/>
            <person name="Hamada M."/>
            <person name="Harada C."/>
            <person name="Hijishita S."/>
            <person name="Honda M."/>
            <person name="Ichikawa Y."/>
            <person name="Idonuma A."/>
            <person name="Iijima M."/>
            <person name="Ikeda M."/>
            <person name="Ikeno M."/>
            <person name="Itoh S."/>
            <person name="Itoh T."/>
            <person name="Itoh Y."/>
            <person name="Itoh Y."/>
            <person name="Iwabuchi A."/>
            <person name="Kamiya K."/>
            <person name="Karasawa W."/>
            <person name="Katagiri S."/>
            <person name="Kikuta A."/>
            <person name="Kobayashi N."/>
            <person name="Kono I."/>
            <person name="Machita K."/>
            <person name="Maehara T."/>
            <person name="Mizuno H."/>
            <person name="Mizubayashi T."/>
            <person name="Mukai Y."/>
            <person name="Nagasaki H."/>
            <person name="Nakashima M."/>
            <person name="Nakama Y."/>
            <person name="Nakamichi Y."/>
            <person name="Nakamura M."/>
            <person name="Namiki N."/>
            <person name="Negishi M."/>
            <person name="Ohta I."/>
            <person name="Ono N."/>
            <person name="Saji S."/>
            <person name="Sakai K."/>
            <person name="Shibata M."/>
            <person name="Shimokawa T."/>
            <person name="Shomura A."/>
            <person name="Song J."/>
            <person name="Takazaki Y."/>
            <person name="Terasawa K."/>
            <person name="Tsuji K."/>
            <person name="Waki K."/>
            <person name="Yamagata H."/>
            <person name="Yamane H."/>
            <person name="Yoshiki S."/>
            <person name="Yoshihara R."/>
            <person name="Yukawa K."/>
            <person name="Zhong H."/>
            <person name="Iwama H."/>
            <person name="Endo T."/>
            <person name="Ito H."/>
            <person name="Hahn J.H."/>
            <person name="Kim H.I."/>
            <person name="Eun M.Y."/>
            <person name="Yano M."/>
            <person name="Jiang J."/>
            <person name="Gojobori T."/>
        </authorList>
    </citation>
    <scope>NUCLEOTIDE SEQUENCE [LARGE SCALE GENOMIC DNA]</scope>
</reference>
<dbReference type="Proteomes" id="UP000817658">
    <property type="component" value="Chromosome 1"/>
</dbReference>
<protein>
    <submittedName>
        <fullName evidence="1">Uncharacterized protein</fullName>
    </submittedName>
</protein>